<feature type="region of interest" description="Disordered" evidence="2">
    <location>
        <begin position="269"/>
        <end position="313"/>
    </location>
</feature>
<dbReference type="Pfam" id="PF00249">
    <property type="entry name" value="Myb_DNA-binding"/>
    <property type="match status" value="1"/>
</dbReference>
<feature type="compositionally biased region" description="Basic and acidic residues" evidence="2">
    <location>
        <begin position="129"/>
        <end position="159"/>
    </location>
</feature>
<dbReference type="AlphaFoldDB" id="A0A1B6KT91"/>
<reference evidence="5" key="1">
    <citation type="submission" date="2015-11" db="EMBL/GenBank/DDBJ databases">
        <title>De novo transcriptome assembly of four potential Pierce s Disease insect vectors from Arizona vineyards.</title>
        <authorList>
            <person name="Tassone E.E."/>
        </authorList>
    </citation>
    <scope>NUCLEOTIDE SEQUENCE</scope>
</reference>
<dbReference type="SUPFAM" id="SSF46689">
    <property type="entry name" value="Homeodomain-like"/>
    <property type="match status" value="1"/>
</dbReference>
<feature type="domain" description="HTH myb-type" evidence="4">
    <location>
        <begin position="184"/>
        <end position="238"/>
    </location>
</feature>
<evidence type="ECO:0000259" key="3">
    <source>
        <dbReference type="PROSITE" id="PS50090"/>
    </source>
</evidence>
<dbReference type="PROSITE" id="PS50090">
    <property type="entry name" value="MYB_LIKE"/>
    <property type="match status" value="1"/>
</dbReference>
<dbReference type="InterPro" id="IPR001005">
    <property type="entry name" value="SANT/Myb"/>
</dbReference>
<evidence type="ECO:0000256" key="1">
    <source>
        <dbReference type="ARBA" id="ARBA00004123"/>
    </source>
</evidence>
<dbReference type="InterPro" id="IPR009057">
    <property type="entry name" value="Homeodomain-like_sf"/>
</dbReference>
<feature type="compositionally biased region" description="Basic and acidic residues" evidence="2">
    <location>
        <begin position="303"/>
        <end position="313"/>
    </location>
</feature>
<organism evidence="5">
    <name type="scientific">Graphocephala atropunctata</name>
    <dbReference type="NCBI Taxonomy" id="36148"/>
    <lineage>
        <taxon>Eukaryota</taxon>
        <taxon>Metazoa</taxon>
        <taxon>Ecdysozoa</taxon>
        <taxon>Arthropoda</taxon>
        <taxon>Hexapoda</taxon>
        <taxon>Insecta</taxon>
        <taxon>Pterygota</taxon>
        <taxon>Neoptera</taxon>
        <taxon>Paraneoptera</taxon>
        <taxon>Hemiptera</taxon>
        <taxon>Auchenorrhyncha</taxon>
        <taxon>Membracoidea</taxon>
        <taxon>Cicadellidae</taxon>
        <taxon>Cicadellinae</taxon>
        <taxon>Cicadellini</taxon>
        <taxon>Graphocephala</taxon>
    </lineage>
</organism>
<feature type="domain" description="Myb-like" evidence="3">
    <location>
        <begin position="185"/>
        <end position="234"/>
    </location>
</feature>
<dbReference type="SMART" id="SM00717">
    <property type="entry name" value="SANT"/>
    <property type="match status" value="1"/>
</dbReference>
<feature type="region of interest" description="Disordered" evidence="2">
    <location>
        <begin position="1"/>
        <end position="33"/>
    </location>
</feature>
<protein>
    <submittedName>
        <fullName evidence="5">Uncharacterized protein</fullName>
    </submittedName>
</protein>
<dbReference type="PANTHER" id="PTHR22705">
    <property type="entry name" value="ZINC FINGER, ZZ DOMAIN CONTAINING 3"/>
    <property type="match status" value="1"/>
</dbReference>
<name>A0A1B6KT91_9HEMI</name>
<dbReference type="EMBL" id="GEBQ01025308">
    <property type="protein sequence ID" value="JAT14669.1"/>
    <property type="molecule type" value="Transcribed_RNA"/>
</dbReference>
<sequence>MMSENETPDAVDDSNNATDSGSDDWCSGDELDPDDEALIKNASEKVFCFETDHAALRGNKDYHNLLKTLVCLEAQKMKAIEDVKTLRQLLLTVKEKPQDFLEKIISGDMSDFPSRIDIVQVPKIDWSKYHKDSNNEDTRAGSGEERPQTQIKSEDKSSDENSNFNPMVFREKKFCQSKSVRFNQPWSPSEQIRLEELLLRYPPERKESIRWRKIAHALGNRTAKQVCSRVQKYFKRLNKAGLPFPGHQLKTGRSFPLKRKFRRFKKNNTRKSMFSSTHYSGGSEHQAVGGEGQLARSVSPSGRTEEGHCQEGS</sequence>
<dbReference type="EMBL" id="GEBQ01005841">
    <property type="protein sequence ID" value="JAT34136.1"/>
    <property type="molecule type" value="Transcribed_RNA"/>
</dbReference>
<dbReference type="Gene3D" id="1.10.10.60">
    <property type="entry name" value="Homeodomain-like"/>
    <property type="match status" value="1"/>
</dbReference>
<dbReference type="PROSITE" id="PS51294">
    <property type="entry name" value="HTH_MYB"/>
    <property type="match status" value="1"/>
</dbReference>
<dbReference type="InterPro" id="IPR017930">
    <property type="entry name" value="Myb_dom"/>
</dbReference>
<feature type="region of interest" description="Disordered" evidence="2">
    <location>
        <begin position="129"/>
        <end position="163"/>
    </location>
</feature>
<dbReference type="PANTHER" id="PTHR22705:SF0">
    <property type="entry name" value="ZZ-TYPE ZINC FINGER-CONTAINING PROTEIN 3"/>
    <property type="match status" value="1"/>
</dbReference>
<dbReference type="InterPro" id="IPR037830">
    <property type="entry name" value="ZZZ3"/>
</dbReference>
<accession>A0A1B6KT91</accession>
<evidence type="ECO:0000259" key="4">
    <source>
        <dbReference type="PROSITE" id="PS51294"/>
    </source>
</evidence>
<comment type="subcellular location">
    <subcellularLocation>
        <location evidence="1">Nucleus</location>
    </subcellularLocation>
</comment>
<dbReference type="GO" id="GO:0005634">
    <property type="term" value="C:nucleus"/>
    <property type="evidence" value="ECO:0007669"/>
    <property type="project" value="UniProtKB-SubCell"/>
</dbReference>
<dbReference type="CDD" id="cd00167">
    <property type="entry name" value="SANT"/>
    <property type="match status" value="1"/>
</dbReference>
<evidence type="ECO:0000256" key="2">
    <source>
        <dbReference type="SAM" id="MobiDB-lite"/>
    </source>
</evidence>
<proteinExistence type="predicted"/>
<gene>
    <name evidence="6" type="ORF">g.29271</name>
    <name evidence="5" type="ORF">g.29272</name>
</gene>
<evidence type="ECO:0000313" key="6">
    <source>
        <dbReference type="EMBL" id="JAT34136.1"/>
    </source>
</evidence>
<evidence type="ECO:0000313" key="5">
    <source>
        <dbReference type="EMBL" id="JAT14669.1"/>
    </source>
</evidence>
<feature type="compositionally biased region" description="Acidic residues" evidence="2">
    <location>
        <begin position="1"/>
        <end position="12"/>
    </location>
</feature>